<evidence type="ECO:0000313" key="2">
    <source>
        <dbReference type="Proteomes" id="UP000266841"/>
    </source>
</evidence>
<comment type="caution">
    <text evidence="1">The sequence shown here is derived from an EMBL/GenBank/DDBJ whole genome shotgun (WGS) entry which is preliminary data.</text>
</comment>
<proteinExistence type="predicted"/>
<reference evidence="1 2" key="1">
    <citation type="journal article" date="2012" name="Genome Biol.">
        <title>Genome and low-iron response of an oceanic diatom adapted to chronic iron limitation.</title>
        <authorList>
            <person name="Lommer M."/>
            <person name="Specht M."/>
            <person name="Roy A.S."/>
            <person name="Kraemer L."/>
            <person name="Andreson R."/>
            <person name="Gutowska M.A."/>
            <person name="Wolf J."/>
            <person name="Bergner S.V."/>
            <person name="Schilhabel M.B."/>
            <person name="Klostermeier U.C."/>
            <person name="Beiko R.G."/>
            <person name="Rosenstiel P."/>
            <person name="Hippler M."/>
            <person name="Laroche J."/>
        </authorList>
    </citation>
    <scope>NUCLEOTIDE SEQUENCE [LARGE SCALE GENOMIC DNA]</scope>
    <source>
        <strain evidence="1 2">CCMP1005</strain>
    </source>
</reference>
<gene>
    <name evidence="1" type="ORF">THAOC_34908</name>
</gene>
<protein>
    <submittedName>
        <fullName evidence="1">Uncharacterized protein</fullName>
    </submittedName>
</protein>
<accession>K0RIE6</accession>
<evidence type="ECO:0000313" key="1">
    <source>
        <dbReference type="EMBL" id="EJK46422.1"/>
    </source>
</evidence>
<dbReference type="AlphaFoldDB" id="K0RIE6"/>
<name>K0RIE6_THAOC</name>
<sequence>MDNLPPGARERLGSLGPAVCVAMQSTAAARNIKRGGRKRAQSERFSDNEYKLQVTYTHGCTDAGTWQLTVPPSSHGLRKMLFDSWPNDRRIGLRRPAVYQRDQEDGRPVDPPLERLEVIRRPTEMSQANPLEAQHIADRNGSLAMQASVRMMWTASFFLCRPGEYGEGNKLFRLCDMGLPQPETAPWT</sequence>
<dbReference type="Proteomes" id="UP000266841">
    <property type="component" value="Unassembled WGS sequence"/>
</dbReference>
<organism evidence="1 2">
    <name type="scientific">Thalassiosira oceanica</name>
    <name type="common">Marine diatom</name>
    <dbReference type="NCBI Taxonomy" id="159749"/>
    <lineage>
        <taxon>Eukaryota</taxon>
        <taxon>Sar</taxon>
        <taxon>Stramenopiles</taxon>
        <taxon>Ochrophyta</taxon>
        <taxon>Bacillariophyta</taxon>
        <taxon>Coscinodiscophyceae</taxon>
        <taxon>Thalassiosirophycidae</taxon>
        <taxon>Thalassiosirales</taxon>
        <taxon>Thalassiosiraceae</taxon>
        <taxon>Thalassiosira</taxon>
    </lineage>
</organism>
<keyword evidence="2" id="KW-1185">Reference proteome</keyword>
<dbReference type="EMBL" id="AGNL01047770">
    <property type="protein sequence ID" value="EJK46422.1"/>
    <property type="molecule type" value="Genomic_DNA"/>
</dbReference>